<dbReference type="KEGG" id="agv:OJF2_43420"/>
<dbReference type="RefSeq" id="WP_148595536.1">
    <property type="nucleotide sequence ID" value="NZ_CP042997.1"/>
</dbReference>
<evidence type="ECO:0000313" key="2">
    <source>
        <dbReference type="Proteomes" id="UP000324233"/>
    </source>
</evidence>
<dbReference type="AlphaFoldDB" id="A0A5B9W6U1"/>
<protein>
    <submittedName>
        <fullName evidence="1">Uncharacterized protein</fullName>
    </submittedName>
</protein>
<sequence length="129" mass="14217">MSIETPTPDGVLELFRDEIVPREADLDAEYQEAILGQAGAAWDQPFPGVEVLTPQGGPTLMRVTYRRLLDGAADEGDRIRHELRQLWNDIRAAIPSDGQAVFVSPVMTHVDRPEGLEVICSTHGIVRVS</sequence>
<dbReference type="Proteomes" id="UP000324233">
    <property type="component" value="Chromosome"/>
</dbReference>
<evidence type="ECO:0000313" key="1">
    <source>
        <dbReference type="EMBL" id="QEH35785.1"/>
    </source>
</evidence>
<dbReference type="EMBL" id="CP042997">
    <property type="protein sequence ID" value="QEH35785.1"/>
    <property type="molecule type" value="Genomic_DNA"/>
</dbReference>
<accession>A0A5B9W6U1</accession>
<gene>
    <name evidence="1" type="ORF">OJF2_43420</name>
</gene>
<proteinExistence type="predicted"/>
<name>A0A5B9W6U1_9BACT</name>
<organism evidence="1 2">
    <name type="scientific">Aquisphaera giovannonii</name>
    <dbReference type="NCBI Taxonomy" id="406548"/>
    <lineage>
        <taxon>Bacteria</taxon>
        <taxon>Pseudomonadati</taxon>
        <taxon>Planctomycetota</taxon>
        <taxon>Planctomycetia</taxon>
        <taxon>Isosphaerales</taxon>
        <taxon>Isosphaeraceae</taxon>
        <taxon>Aquisphaera</taxon>
    </lineage>
</organism>
<reference evidence="1 2" key="1">
    <citation type="submission" date="2019-08" db="EMBL/GenBank/DDBJ databases">
        <title>Deep-cultivation of Planctomycetes and their phenomic and genomic characterization uncovers novel biology.</title>
        <authorList>
            <person name="Wiegand S."/>
            <person name="Jogler M."/>
            <person name="Boedeker C."/>
            <person name="Pinto D."/>
            <person name="Vollmers J."/>
            <person name="Rivas-Marin E."/>
            <person name="Kohn T."/>
            <person name="Peeters S.H."/>
            <person name="Heuer A."/>
            <person name="Rast P."/>
            <person name="Oberbeckmann S."/>
            <person name="Bunk B."/>
            <person name="Jeske O."/>
            <person name="Meyerdierks A."/>
            <person name="Storesund J.E."/>
            <person name="Kallscheuer N."/>
            <person name="Luecker S."/>
            <person name="Lage O.M."/>
            <person name="Pohl T."/>
            <person name="Merkel B.J."/>
            <person name="Hornburger P."/>
            <person name="Mueller R.-W."/>
            <person name="Bruemmer F."/>
            <person name="Labrenz M."/>
            <person name="Spormann A.M."/>
            <person name="Op den Camp H."/>
            <person name="Overmann J."/>
            <person name="Amann R."/>
            <person name="Jetten M.S.M."/>
            <person name="Mascher T."/>
            <person name="Medema M.H."/>
            <person name="Devos D.P."/>
            <person name="Kaster A.-K."/>
            <person name="Ovreas L."/>
            <person name="Rohde M."/>
            <person name="Galperin M.Y."/>
            <person name="Jogler C."/>
        </authorList>
    </citation>
    <scope>NUCLEOTIDE SEQUENCE [LARGE SCALE GENOMIC DNA]</scope>
    <source>
        <strain evidence="1 2">OJF2</strain>
    </source>
</reference>
<keyword evidence="2" id="KW-1185">Reference proteome</keyword>